<dbReference type="Proteomes" id="UP000315369">
    <property type="component" value="Unassembled WGS sequence"/>
</dbReference>
<gene>
    <name evidence="2" type="ORF">FJV41_35240</name>
</gene>
<reference evidence="2 3" key="1">
    <citation type="submission" date="2019-06" db="EMBL/GenBank/DDBJ databases">
        <authorList>
            <person name="Livingstone P."/>
            <person name="Whitworth D."/>
        </authorList>
    </citation>
    <scope>NUCLEOTIDE SEQUENCE [LARGE SCALE GENOMIC DNA]</scope>
    <source>
        <strain evidence="2 3">AM401</strain>
    </source>
</reference>
<sequence length="630" mass="65198">MNRANAMRLALLASALVLATGCHQEEPLGVQVEPAGSLRVVTVLPRSLPLDSVARVEVAATPARGAVVTAALSSSEAPLWQGLLRSLPSGAGTSVWARVLDATGVVLAQVDVPGVELLKHHDALVVLVPRATDSEAPLTAPVIDAVVGSRASVSPGASLKLRALAHAVDASEVLTYAWSATSGTFDDATAVDAEWTAPLRRGAVNLTLAVTSARGAVSTLRFSVDVELAGGGDLVHTASLNHAPVLTELGAQPVSQSRVGIPVTLQAVGVDDDGDALTFAWTATCEGTFENAAAAATRFTPSAAPQAACDNCRLTLRASDGFGAHRERSLDLCVTNPLPPSIIDASQSETDVSAGRPVRLTAMAADPQGEPLTFAWTTNTGLLGNAVRERDSGSVDWVVLSCIPVDTPPTITLTVKNLSGLSATREFAVEWGDLLCGEFPPCAATLEDSRVTLSADCTTEQTVWIPDGYTFDGAGHVLTAVDPRGRRFRGAVLSSLGTTAHVRAVTVAARGLSELACDGGAARLRGILFEGASGSIVDSEVLDVNQKEGEGGCQEGVAIEVRNARDAETVTRVEVLRNRVARYQKAGISGTGRVELNVEDNRVDGGGPVPFIARNGIQFSDGATGRATGN</sequence>
<evidence type="ECO:0000313" key="3">
    <source>
        <dbReference type="Proteomes" id="UP000315369"/>
    </source>
</evidence>
<name>A0A540WQH9_9BACT</name>
<keyword evidence="3" id="KW-1185">Reference proteome</keyword>
<dbReference type="Gene3D" id="2.60.40.10">
    <property type="entry name" value="Immunoglobulins"/>
    <property type="match status" value="2"/>
</dbReference>
<protein>
    <submittedName>
        <fullName evidence="2">Right-handed parallel beta-helix repeat-containing protein</fullName>
    </submittedName>
</protein>
<dbReference type="OrthoDB" id="5378651at2"/>
<organism evidence="2 3">
    <name type="scientific">Myxococcus llanfairpwllgwyngyllgogerychwyrndrobwllllantysiliogogogochensis</name>
    <dbReference type="NCBI Taxonomy" id="2590453"/>
    <lineage>
        <taxon>Bacteria</taxon>
        <taxon>Pseudomonadati</taxon>
        <taxon>Myxococcota</taxon>
        <taxon>Myxococcia</taxon>
        <taxon>Myxococcales</taxon>
        <taxon>Cystobacterineae</taxon>
        <taxon>Myxococcaceae</taxon>
        <taxon>Myxococcus</taxon>
    </lineage>
</organism>
<accession>A0A540WQH9</accession>
<dbReference type="RefSeq" id="WP_141646990.1">
    <property type="nucleotide sequence ID" value="NZ_VIFM01000200.1"/>
</dbReference>
<proteinExistence type="predicted"/>
<dbReference type="AlphaFoldDB" id="A0A540WQH9"/>
<dbReference type="EMBL" id="VIFM01000200">
    <property type="protein sequence ID" value="TQF11266.1"/>
    <property type="molecule type" value="Genomic_DNA"/>
</dbReference>
<evidence type="ECO:0000256" key="1">
    <source>
        <dbReference type="SAM" id="SignalP"/>
    </source>
</evidence>
<dbReference type="PROSITE" id="PS51257">
    <property type="entry name" value="PROKAR_LIPOPROTEIN"/>
    <property type="match status" value="1"/>
</dbReference>
<comment type="caution">
    <text evidence="2">The sequence shown here is derived from an EMBL/GenBank/DDBJ whole genome shotgun (WGS) entry which is preliminary data.</text>
</comment>
<dbReference type="InterPro" id="IPR013783">
    <property type="entry name" value="Ig-like_fold"/>
</dbReference>
<feature type="non-terminal residue" evidence="2">
    <location>
        <position position="630"/>
    </location>
</feature>
<feature type="signal peptide" evidence="1">
    <location>
        <begin position="1"/>
        <end position="19"/>
    </location>
</feature>
<evidence type="ECO:0000313" key="2">
    <source>
        <dbReference type="EMBL" id="TQF11266.1"/>
    </source>
</evidence>
<keyword evidence="1" id="KW-0732">Signal</keyword>
<feature type="chain" id="PRO_5022130178" evidence="1">
    <location>
        <begin position="20"/>
        <end position="630"/>
    </location>
</feature>